<dbReference type="AlphaFoldDB" id="A0A820BQA6"/>
<sequence>MLLTAYKDYRSQNPPGYGIAPIADSSNPTSIGPSSVVYSSNPLGTGIIAPSAYLFDPNTHEKINKIMQIER</sequence>
<comment type="caution">
    <text evidence="1">The sequence shown here is derived from an EMBL/GenBank/DDBJ whole genome shotgun (WGS) entry which is preliminary data.</text>
</comment>
<name>A0A820BQA6_9BILA</name>
<proteinExistence type="predicted"/>
<gene>
    <name evidence="1" type="ORF">OTI717_LOCUS38741</name>
</gene>
<dbReference type="EMBL" id="CAJOAX010022150">
    <property type="protein sequence ID" value="CAF4205194.1"/>
    <property type="molecule type" value="Genomic_DNA"/>
</dbReference>
<protein>
    <submittedName>
        <fullName evidence="1">Uncharacterized protein</fullName>
    </submittedName>
</protein>
<dbReference type="Proteomes" id="UP000663823">
    <property type="component" value="Unassembled WGS sequence"/>
</dbReference>
<organism evidence="1 2">
    <name type="scientific">Rotaria sordida</name>
    <dbReference type="NCBI Taxonomy" id="392033"/>
    <lineage>
        <taxon>Eukaryota</taxon>
        <taxon>Metazoa</taxon>
        <taxon>Spiralia</taxon>
        <taxon>Gnathifera</taxon>
        <taxon>Rotifera</taxon>
        <taxon>Eurotatoria</taxon>
        <taxon>Bdelloidea</taxon>
        <taxon>Philodinida</taxon>
        <taxon>Philodinidae</taxon>
        <taxon>Rotaria</taxon>
    </lineage>
</organism>
<accession>A0A820BQA6</accession>
<reference evidence="1" key="1">
    <citation type="submission" date="2021-02" db="EMBL/GenBank/DDBJ databases">
        <authorList>
            <person name="Nowell W R."/>
        </authorList>
    </citation>
    <scope>NUCLEOTIDE SEQUENCE</scope>
</reference>
<evidence type="ECO:0000313" key="1">
    <source>
        <dbReference type="EMBL" id="CAF4205194.1"/>
    </source>
</evidence>
<evidence type="ECO:0000313" key="2">
    <source>
        <dbReference type="Proteomes" id="UP000663823"/>
    </source>
</evidence>